<comment type="caution">
    <text evidence="1">The sequence shown here is derived from an EMBL/GenBank/DDBJ whole genome shotgun (WGS) entry which is preliminary data.</text>
</comment>
<dbReference type="EMBL" id="AEON01000001">
    <property type="protein sequence ID" value="EFT83511.1"/>
    <property type="molecule type" value="Genomic_DNA"/>
</dbReference>
<evidence type="ECO:0000313" key="2">
    <source>
        <dbReference type="Proteomes" id="UP000004946"/>
    </source>
</evidence>
<dbReference type="AlphaFoldDB" id="E6K130"/>
<sequence>MKSKNDQDLFQSTLPLRGATQAPILDVPSQRISIHAPLAGSDWRGAFIQVRMSRFQSTLPLRGATGNFTSA</sequence>
<organism evidence="1 2">
    <name type="scientific">Parascardovia denticolens DSM 10105 = JCM 12538</name>
    <dbReference type="NCBI Taxonomy" id="864564"/>
    <lineage>
        <taxon>Bacteria</taxon>
        <taxon>Bacillati</taxon>
        <taxon>Actinomycetota</taxon>
        <taxon>Actinomycetes</taxon>
        <taxon>Bifidobacteriales</taxon>
        <taxon>Bifidobacteriaceae</taxon>
        <taxon>Parascardovia</taxon>
    </lineage>
</organism>
<proteinExistence type="predicted"/>
<dbReference type="Proteomes" id="UP000004946">
    <property type="component" value="Chromosome"/>
</dbReference>
<accession>E6K130</accession>
<name>E6K130_PARDN</name>
<protein>
    <submittedName>
        <fullName evidence="1">Uncharacterized protein</fullName>
    </submittedName>
</protein>
<gene>
    <name evidence="1" type="ORF">HMPREF0620_0516</name>
</gene>
<dbReference type="HOGENOM" id="CLU_2509651_0_0_11"/>
<reference evidence="1 2" key="1">
    <citation type="submission" date="2010-12" db="EMBL/GenBank/DDBJ databases">
        <authorList>
            <person name="Muzny D."/>
            <person name="Qin X."/>
            <person name="Buhay C."/>
            <person name="Dugan-Rocha S."/>
            <person name="Ding Y."/>
            <person name="Chen G."/>
            <person name="Hawes A."/>
            <person name="Holder M."/>
            <person name="Jhangiani S."/>
            <person name="Johnson A."/>
            <person name="Khan Z."/>
            <person name="Li Z."/>
            <person name="Liu W."/>
            <person name="Liu X."/>
            <person name="Perez L."/>
            <person name="Shen H."/>
            <person name="Wang Q."/>
            <person name="Watt J."/>
            <person name="Xi L."/>
            <person name="Xin Y."/>
            <person name="Zhou J."/>
            <person name="Deng J."/>
            <person name="Jiang H."/>
            <person name="Liu Y."/>
            <person name="Qu J."/>
            <person name="Song X.-Z."/>
            <person name="Zhang L."/>
            <person name="Villasana D."/>
            <person name="Johnson A."/>
            <person name="Liu J."/>
            <person name="Liyanage D."/>
            <person name="Lorensuhewa L."/>
            <person name="Robinson T."/>
            <person name="Song A."/>
            <person name="Song B.-B."/>
            <person name="Dinh H."/>
            <person name="Thornton R."/>
            <person name="Coyle M."/>
            <person name="Francisco L."/>
            <person name="Jackson L."/>
            <person name="Javaid M."/>
            <person name="Korchina V."/>
            <person name="Kovar C."/>
            <person name="Mata R."/>
            <person name="Mathew T."/>
            <person name="Ngo R."/>
            <person name="Nguyen L."/>
            <person name="Nguyen N."/>
            <person name="Okwuonu G."/>
            <person name="Ongeri F."/>
            <person name="Pham C."/>
            <person name="Simmons D."/>
            <person name="Wilczek-Boney K."/>
            <person name="Hale W."/>
            <person name="Jakkamsetti A."/>
            <person name="Pham P."/>
            <person name="Ruth R."/>
            <person name="San Lucas F."/>
            <person name="Warren J."/>
            <person name="Zhang J."/>
            <person name="Zhao Z."/>
            <person name="Zhou C."/>
            <person name="Zhu D."/>
            <person name="Lee S."/>
            <person name="Bess C."/>
            <person name="Blankenburg K."/>
            <person name="Forbes L."/>
            <person name="Fu Q."/>
            <person name="Gubbala S."/>
            <person name="Hirani K."/>
            <person name="Jayaseelan J.C."/>
            <person name="Lara F."/>
            <person name="Munidasa M."/>
            <person name="Palculict T."/>
            <person name="Patil S."/>
            <person name="Pu L.-L."/>
            <person name="Saada N."/>
            <person name="Tang L."/>
            <person name="Weissenberger G."/>
            <person name="Zhu Y."/>
            <person name="Hemphill L."/>
            <person name="Shang Y."/>
            <person name="Youmans B."/>
            <person name="Ayvaz T."/>
            <person name="Ross M."/>
            <person name="Santibanez J."/>
            <person name="Aqrawi P."/>
            <person name="Gross S."/>
            <person name="Joshi V."/>
            <person name="Fowler G."/>
            <person name="Nazareth L."/>
            <person name="Reid J."/>
            <person name="Worley K."/>
            <person name="Petrosino J."/>
            <person name="Highlander S."/>
            <person name="Gibbs R."/>
        </authorList>
    </citation>
    <scope>NUCLEOTIDE SEQUENCE [LARGE SCALE GENOMIC DNA]</scope>
    <source>
        <strain evidence="1 2">DSM 10105</strain>
    </source>
</reference>
<evidence type="ECO:0000313" key="1">
    <source>
        <dbReference type="EMBL" id="EFT83511.1"/>
    </source>
</evidence>
<keyword evidence="2" id="KW-1185">Reference proteome</keyword>